<comment type="caution">
    <text evidence="2">The sequence shown here is derived from an EMBL/GenBank/DDBJ whole genome shotgun (WGS) entry which is preliminary data.</text>
</comment>
<feature type="transmembrane region" description="Helical" evidence="1">
    <location>
        <begin position="45"/>
        <end position="65"/>
    </location>
</feature>
<feature type="transmembrane region" description="Helical" evidence="1">
    <location>
        <begin position="139"/>
        <end position="163"/>
    </location>
</feature>
<proteinExistence type="predicted"/>
<protein>
    <recommendedName>
        <fullName evidence="4">APA family basic amino acid/polyamine antiporter</fullName>
    </recommendedName>
</protein>
<feature type="transmembrane region" description="Helical" evidence="1">
    <location>
        <begin position="86"/>
        <end position="107"/>
    </location>
</feature>
<evidence type="ECO:0000313" key="2">
    <source>
        <dbReference type="EMBL" id="MFC5287634.1"/>
    </source>
</evidence>
<name>A0ABW0EJQ6_9PSEU</name>
<sequence length="383" mass="37024">MTELGQVKAATSAMVPGSLLTAAAAGVLAAAAALAEAGVFALAALVLTALAAGLTAMSLADLTAVHGPMSGYAHVTAVRGVWGGRIAGVLALAGRVVAAGALAALAGPAVLPSAPGVVSALVVVAAGALVVTRVRVPAPVLYVVIVTIGVIVVACLAVAPVAAAGDVAGADDWRGTVSAAGLLFLGFAGLDRLAGARPVKALALVAGATAVLGVVVYAVLRQLGGPRAAVSPAPLRDALAAADGTALRPLLVLGVAALAVLAVRPLLADAARVAGEMPELPGRAAVSGVVVVACAGLVALALPAGFAAALAATLLLGYFAMVNSAARALERCQRSTWVRTGCCGLALCVVLSVNVSVPALGVGAALLGVGVLACWASARRHDR</sequence>
<feature type="transmembrane region" description="Helical" evidence="1">
    <location>
        <begin position="175"/>
        <end position="194"/>
    </location>
</feature>
<dbReference type="RefSeq" id="WP_378246795.1">
    <property type="nucleotide sequence ID" value="NZ_JBHSKF010000004.1"/>
</dbReference>
<reference evidence="3" key="1">
    <citation type="journal article" date="2019" name="Int. J. Syst. Evol. Microbiol.">
        <title>The Global Catalogue of Microorganisms (GCM) 10K type strain sequencing project: providing services to taxonomists for standard genome sequencing and annotation.</title>
        <authorList>
            <consortium name="The Broad Institute Genomics Platform"/>
            <consortium name="The Broad Institute Genome Sequencing Center for Infectious Disease"/>
            <person name="Wu L."/>
            <person name="Ma J."/>
        </authorList>
    </citation>
    <scope>NUCLEOTIDE SEQUENCE [LARGE SCALE GENOMIC DNA]</scope>
    <source>
        <strain evidence="3">CCUG 59778</strain>
    </source>
</reference>
<evidence type="ECO:0000256" key="1">
    <source>
        <dbReference type="SAM" id="Phobius"/>
    </source>
</evidence>
<feature type="transmembrane region" description="Helical" evidence="1">
    <location>
        <begin position="336"/>
        <end position="353"/>
    </location>
</feature>
<keyword evidence="1" id="KW-0472">Membrane</keyword>
<evidence type="ECO:0000313" key="3">
    <source>
        <dbReference type="Proteomes" id="UP001596157"/>
    </source>
</evidence>
<feature type="transmembrane region" description="Helical" evidence="1">
    <location>
        <begin position="284"/>
        <end position="302"/>
    </location>
</feature>
<feature type="transmembrane region" description="Helical" evidence="1">
    <location>
        <begin position="240"/>
        <end position="263"/>
    </location>
</feature>
<evidence type="ECO:0008006" key="4">
    <source>
        <dbReference type="Google" id="ProtNLM"/>
    </source>
</evidence>
<gene>
    <name evidence="2" type="ORF">ACFPM7_11290</name>
</gene>
<feature type="transmembrane region" description="Helical" evidence="1">
    <location>
        <begin position="113"/>
        <end position="132"/>
    </location>
</feature>
<keyword evidence="1" id="KW-0812">Transmembrane</keyword>
<accession>A0ABW0EJQ6</accession>
<dbReference type="Proteomes" id="UP001596157">
    <property type="component" value="Unassembled WGS sequence"/>
</dbReference>
<keyword evidence="1" id="KW-1133">Transmembrane helix</keyword>
<feature type="transmembrane region" description="Helical" evidence="1">
    <location>
        <begin position="359"/>
        <end position="378"/>
    </location>
</feature>
<keyword evidence="3" id="KW-1185">Reference proteome</keyword>
<feature type="transmembrane region" description="Helical" evidence="1">
    <location>
        <begin position="201"/>
        <end position="220"/>
    </location>
</feature>
<dbReference type="EMBL" id="JBHSKF010000004">
    <property type="protein sequence ID" value="MFC5287634.1"/>
    <property type="molecule type" value="Genomic_DNA"/>
</dbReference>
<organism evidence="2 3">
    <name type="scientific">Actinokineospora guangxiensis</name>
    <dbReference type="NCBI Taxonomy" id="1490288"/>
    <lineage>
        <taxon>Bacteria</taxon>
        <taxon>Bacillati</taxon>
        <taxon>Actinomycetota</taxon>
        <taxon>Actinomycetes</taxon>
        <taxon>Pseudonocardiales</taxon>
        <taxon>Pseudonocardiaceae</taxon>
        <taxon>Actinokineospora</taxon>
    </lineage>
</organism>
<feature type="transmembrane region" description="Helical" evidence="1">
    <location>
        <begin position="308"/>
        <end position="329"/>
    </location>
</feature>